<organism evidence="2 3">
    <name type="scientific">Desulfosarcina ovata subsp. sediminis</name>
    <dbReference type="NCBI Taxonomy" id="885957"/>
    <lineage>
        <taxon>Bacteria</taxon>
        <taxon>Pseudomonadati</taxon>
        <taxon>Thermodesulfobacteriota</taxon>
        <taxon>Desulfobacteria</taxon>
        <taxon>Desulfobacterales</taxon>
        <taxon>Desulfosarcinaceae</taxon>
        <taxon>Desulfosarcina</taxon>
    </lineage>
</organism>
<sequence>MTREKINGRRLVGLFLLGFLLFNFPLLCLFNQHSLIMGLPALYLYLFGVWALLILLMMVISRSTPGRPIADDHD</sequence>
<gene>
    <name evidence="2" type="ORF">DSCO28_06150</name>
</gene>
<name>A0A5K7ZK72_9BACT</name>
<keyword evidence="1" id="KW-1133">Transmembrane helix</keyword>
<feature type="transmembrane region" description="Helical" evidence="1">
    <location>
        <begin position="12"/>
        <end position="36"/>
    </location>
</feature>
<evidence type="ECO:0000313" key="3">
    <source>
        <dbReference type="Proteomes" id="UP000425960"/>
    </source>
</evidence>
<keyword evidence="1" id="KW-0812">Transmembrane</keyword>
<proteinExistence type="predicted"/>
<keyword evidence="1" id="KW-0472">Membrane</keyword>
<dbReference type="KEGG" id="dov:DSCO28_06150"/>
<protein>
    <recommendedName>
        <fullName evidence="4">DUF3311 domain-containing protein</fullName>
    </recommendedName>
</protein>
<evidence type="ECO:0000313" key="2">
    <source>
        <dbReference type="EMBL" id="BBO80049.1"/>
    </source>
</evidence>
<evidence type="ECO:0008006" key="4">
    <source>
        <dbReference type="Google" id="ProtNLM"/>
    </source>
</evidence>
<dbReference type="Proteomes" id="UP000425960">
    <property type="component" value="Chromosome"/>
</dbReference>
<accession>A0A5K7ZK72</accession>
<dbReference type="AlphaFoldDB" id="A0A5K7ZK72"/>
<reference evidence="2 3" key="1">
    <citation type="submission" date="2019-11" db="EMBL/GenBank/DDBJ databases">
        <title>Comparative genomics of hydrocarbon-degrading Desulfosarcina strains.</title>
        <authorList>
            <person name="Watanabe M."/>
            <person name="Kojima H."/>
            <person name="Fukui M."/>
        </authorList>
    </citation>
    <scope>NUCLEOTIDE SEQUENCE [LARGE SCALE GENOMIC DNA]</scope>
    <source>
        <strain evidence="2 3">28bB2T</strain>
    </source>
</reference>
<evidence type="ECO:0000256" key="1">
    <source>
        <dbReference type="SAM" id="Phobius"/>
    </source>
</evidence>
<feature type="transmembrane region" description="Helical" evidence="1">
    <location>
        <begin position="42"/>
        <end position="60"/>
    </location>
</feature>
<dbReference type="EMBL" id="AP021876">
    <property type="protein sequence ID" value="BBO80049.1"/>
    <property type="molecule type" value="Genomic_DNA"/>
</dbReference>
<dbReference type="RefSeq" id="WP_155308829.1">
    <property type="nucleotide sequence ID" value="NZ_AP021876.1"/>
</dbReference>